<evidence type="ECO:0000313" key="1">
    <source>
        <dbReference type="EMBL" id="KAG5580987.1"/>
    </source>
</evidence>
<accession>A0A9J5WYX5</accession>
<comment type="caution">
    <text evidence="1">The sequence shown here is derived from an EMBL/GenBank/DDBJ whole genome shotgun (WGS) entry which is preliminary data.</text>
</comment>
<dbReference type="Proteomes" id="UP000824120">
    <property type="component" value="Chromosome 10"/>
</dbReference>
<gene>
    <name evidence="1" type="ORF">H5410_051614</name>
</gene>
<name>A0A9J5WYX5_SOLCO</name>
<reference evidence="1 2" key="1">
    <citation type="submission" date="2020-09" db="EMBL/GenBank/DDBJ databases">
        <title>De no assembly of potato wild relative species, Solanum commersonii.</title>
        <authorList>
            <person name="Cho K."/>
        </authorList>
    </citation>
    <scope>NUCLEOTIDE SEQUENCE [LARGE SCALE GENOMIC DNA]</scope>
    <source>
        <strain evidence="1">LZ3.2</strain>
        <tissue evidence="1">Leaf</tissue>
    </source>
</reference>
<sequence>MIGNSYLSLSNCLACSLVNNDEGLSLKVAIGPCISYSFAGSLVNASKCSLIEQSNINFASVWAEEVVLLLWRPDCWLGYSLAFTHYPTKKKEMHDAIVALNDNLLSLFNDEQAKKLLKLKYESPVMVKKWRDLARSKSSFQDLDQL</sequence>
<dbReference type="AlphaFoldDB" id="A0A9J5WYX5"/>
<dbReference type="EMBL" id="JACXVP010000010">
    <property type="protein sequence ID" value="KAG5580987.1"/>
    <property type="molecule type" value="Genomic_DNA"/>
</dbReference>
<protein>
    <submittedName>
        <fullName evidence="1">Uncharacterized protein</fullName>
    </submittedName>
</protein>
<evidence type="ECO:0000313" key="2">
    <source>
        <dbReference type="Proteomes" id="UP000824120"/>
    </source>
</evidence>
<organism evidence="1 2">
    <name type="scientific">Solanum commersonii</name>
    <name type="common">Commerson's wild potato</name>
    <name type="synonym">Commerson's nightshade</name>
    <dbReference type="NCBI Taxonomy" id="4109"/>
    <lineage>
        <taxon>Eukaryota</taxon>
        <taxon>Viridiplantae</taxon>
        <taxon>Streptophyta</taxon>
        <taxon>Embryophyta</taxon>
        <taxon>Tracheophyta</taxon>
        <taxon>Spermatophyta</taxon>
        <taxon>Magnoliopsida</taxon>
        <taxon>eudicotyledons</taxon>
        <taxon>Gunneridae</taxon>
        <taxon>Pentapetalae</taxon>
        <taxon>asterids</taxon>
        <taxon>lamiids</taxon>
        <taxon>Solanales</taxon>
        <taxon>Solanaceae</taxon>
        <taxon>Solanoideae</taxon>
        <taxon>Solaneae</taxon>
        <taxon>Solanum</taxon>
    </lineage>
</organism>
<proteinExistence type="predicted"/>
<keyword evidence="2" id="KW-1185">Reference proteome</keyword>